<evidence type="ECO:0000256" key="3">
    <source>
        <dbReference type="ARBA" id="ARBA00023163"/>
    </source>
</evidence>
<dbReference type="Pfam" id="PF13830">
    <property type="entry name" value="DUF4192"/>
    <property type="match status" value="1"/>
</dbReference>
<dbReference type="InterPro" id="IPR016032">
    <property type="entry name" value="Sig_transdc_resp-reg_C-effctor"/>
</dbReference>
<accession>A0ABW9FU09</accession>
<dbReference type="PANTHER" id="PTHR44688">
    <property type="entry name" value="DNA-BINDING TRANSCRIPTIONAL ACTIVATOR DEVR_DOSR"/>
    <property type="match status" value="1"/>
</dbReference>
<dbReference type="EMBL" id="JBDLNU010000002">
    <property type="protein sequence ID" value="MFM1728732.1"/>
    <property type="molecule type" value="Genomic_DNA"/>
</dbReference>
<dbReference type="PANTHER" id="PTHR44688:SF16">
    <property type="entry name" value="DNA-BINDING TRANSCRIPTIONAL ACTIVATOR DEVR_DOSR"/>
    <property type="match status" value="1"/>
</dbReference>
<dbReference type="Gene3D" id="1.10.10.10">
    <property type="entry name" value="Winged helix-like DNA-binding domain superfamily/Winged helix DNA-binding domain"/>
    <property type="match status" value="1"/>
</dbReference>
<dbReference type="CDD" id="cd06170">
    <property type="entry name" value="LuxR_C_like"/>
    <property type="match status" value="1"/>
</dbReference>
<dbReference type="Gene3D" id="1.25.40.10">
    <property type="entry name" value="Tetratricopeptide repeat domain"/>
    <property type="match status" value="1"/>
</dbReference>
<dbReference type="PROSITE" id="PS50043">
    <property type="entry name" value="HTH_LUXR_2"/>
    <property type="match status" value="1"/>
</dbReference>
<name>A0ABW9FU09_9NOCA</name>
<dbReference type="RefSeq" id="WP_348605094.1">
    <property type="nucleotide sequence ID" value="NZ_CP157276.1"/>
</dbReference>
<dbReference type="Pfam" id="PF00196">
    <property type="entry name" value="GerE"/>
    <property type="match status" value="1"/>
</dbReference>
<feature type="domain" description="HTH luxR-type" evidence="4">
    <location>
        <begin position="670"/>
        <end position="735"/>
    </location>
</feature>
<dbReference type="InterPro" id="IPR000792">
    <property type="entry name" value="Tscrpt_reg_LuxR_C"/>
</dbReference>
<dbReference type="SUPFAM" id="SSF46894">
    <property type="entry name" value="C-terminal effector domain of the bipartite response regulators"/>
    <property type="match status" value="1"/>
</dbReference>
<reference evidence="5 6" key="1">
    <citation type="submission" date="2023-11" db="EMBL/GenBank/DDBJ databases">
        <authorList>
            <person name="Val-Calvo J."/>
            <person name="Scortti M."/>
            <person name="Vazquez-Boland J."/>
        </authorList>
    </citation>
    <scope>NUCLEOTIDE SEQUENCE [LARGE SCALE GENOMIC DNA]</scope>
    <source>
        <strain evidence="5 6">DSM 46662</strain>
    </source>
</reference>
<dbReference type="InterPro" id="IPR036388">
    <property type="entry name" value="WH-like_DNA-bd_sf"/>
</dbReference>
<evidence type="ECO:0000256" key="1">
    <source>
        <dbReference type="ARBA" id="ARBA00023015"/>
    </source>
</evidence>
<dbReference type="InterPro" id="IPR011990">
    <property type="entry name" value="TPR-like_helical_dom_sf"/>
</dbReference>
<dbReference type="Proteomes" id="UP001629744">
    <property type="component" value="Unassembled WGS sequence"/>
</dbReference>
<evidence type="ECO:0000259" key="4">
    <source>
        <dbReference type="PROSITE" id="PS50043"/>
    </source>
</evidence>
<keyword evidence="6" id="KW-1185">Reference proteome</keyword>
<keyword evidence="1" id="KW-0805">Transcription regulation</keyword>
<dbReference type="InterPro" id="IPR025447">
    <property type="entry name" value="DUF4192"/>
</dbReference>
<protein>
    <submittedName>
        <fullName evidence="5">LuxR C-terminal-related transcriptional regulator</fullName>
    </submittedName>
</protein>
<evidence type="ECO:0000256" key="2">
    <source>
        <dbReference type="ARBA" id="ARBA00023125"/>
    </source>
</evidence>
<keyword evidence="3" id="KW-0804">Transcription</keyword>
<sequence>MGSLSGQIHLVVDDWHHLSSRATDEALAQLLDRGPRLSLVVLGRRFTALDAPLTTARYETWSLTTGDLAFTCEETVALAATRDIDAGRLEGVRRLVRSWPLALTAACTGDRAAVPAASWAEEFLTGSLETLLLDRTDPERRLFCVLAGCGTPMPAATLTRLSRLTREETATALHALENAGLVLRNPADGSNRVHPALETAAHAMVERELGNEEIFGLKLTWAREVACKDPATAARLFSEAGDYTELHQLLESHPRLVLDPSLISSVLAGVPRDVSDRFPLLAGARMLHGYDRADTSRLSLRSLVQVFRTAAGPAGHAHTETSPVARYLHMTAERVLGNAAAALNHAEALERQLAETPSDEASPLRTARSLMHSGIGLTYTLNGELAGASRNFSEAIRFSDQTGEARDRLCAHAGMAFLHAVEGNIHAARHEIERIGRHHATDGQSVTALIGWQLEFARAVIMFETPDTNPPAQPPLDGDESWGRCEFWPLLVIAAAASARKHYGDADALARLTRSRDMDLPPTPYLRTELAAYAANMRLAQGDVHGAERQLQELPITLPVVEVTSARIALTRGQTGDAIAGLDRVLGRPVSPRYRGEALVLLAVVFWAAGWEGKAVAAFERAMTHMHLYGQGTMLGSVPFDRLRALAVHARETGTVNAVHEIDGLPGVMRVSLVSPLTETERRTLKALRNGRTIRDAAGELFISQDTVKYRLKSIYRKFQTTDRADILYRAERAGLFNDDLPTEQL</sequence>
<evidence type="ECO:0000313" key="6">
    <source>
        <dbReference type="Proteomes" id="UP001629744"/>
    </source>
</evidence>
<proteinExistence type="predicted"/>
<dbReference type="SMART" id="SM00421">
    <property type="entry name" value="HTH_LUXR"/>
    <property type="match status" value="1"/>
</dbReference>
<evidence type="ECO:0000313" key="5">
    <source>
        <dbReference type="EMBL" id="MFM1728732.1"/>
    </source>
</evidence>
<comment type="caution">
    <text evidence="5">The sequence shown here is derived from an EMBL/GenBank/DDBJ whole genome shotgun (WGS) entry which is preliminary data.</text>
</comment>
<gene>
    <name evidence="5" type="ORF">ABEU19_002225</name>
</gene>
<organism evidence="5 6">
    <name type="scientific">Prescottella soli</name>
    <dbReference type="NCBI Taxonomy" id="1543852"/>
    <lineage>
        <taxon>Bacteria</taxon>
        <taxon>Bacillati</taxon>
        <taxon>Actinomycetota</taxon>
        <taxon>Actinomycetes</taxon>
        <taxon>Mycobacteriales</taxon>
        <taxon>Nocardiaceae</taxon>
        <taxon>Prescottella</taxon>
    </lineage>
</organism>
<keyword evidence="2" id="KW-0238">DNA-binding</keyword>